<dbReference type="InterPro" id="IPR053140">
    <property type="entry name" value="GDSL_Rv0518-like"/>
</dbReference>
<sequence>MSGFAFDRDGVLSYVALGDSFSEGLSDPYPDSAETPHGHFRGWADRLAERLADEVRELRYANLAVRGRLARQIVTEQVPRAEQLQPDLVTLAAGGNDILRPGGDPDQIATIVDQGISRLRATGAHVVLFTGIDPEFQPVMRPLRGKIAVYNMHLRAIADAHDCSVVDLWAMRVLGDARAWSWDRLHHSSEGHRRIALRVCEVLGVDPGADWREPWPESPQVAWADARRADARWAREFLVPWIGRRLTGRSSGDGVSPKRPDLAPLRVSG</sequence>
<dbReference type="Proteomes" id="UP001250214">
    <property type="component" value="Unassembled WGS sequence"/>
</dbReference>
<name>A0ABU2H8M5_9ACTN</name>
<feature type="region of interest" description="Disordered" evidence="1">
    <location>
        <begin position="248"/>
        <end position="269"/>
    </location>
</feature>
<comment type="caution">
    <text evidence="3">The sequence shown here is derived from an EMBL/GenBank/DDBJ whole genome shotgun (WGS) entry which is preliminary data.</text>
</comment>
<accession>A0ABU2H8M5</accession>
<dbReference type="SUPFAM" id="SSF52266">
    <property type="entry name" value="SGNH hydrolase"/>
    <property type="match status" value="1"/>
</dbReference>
<protein>
    <submittedName>
        <fullName evidence="3">SGNH/GDSL hydrolase family protein</fullName>
        <ecNumber evidence="3">3.1.-.-</ecNumber>
    </submittedName>
</protein>
<dbReference type="RefSeq" id="WP_310912744.1">
    <property type="nucleotide sequence ID" value="NZ_JAVLVT010000005.1"/>
</dbReference>
<dbReference type="GO" id="GO:0016787">
    <property type="term" value="F:hydrolase activity"/>
    <property type="evidence" value="ECO:0007669"/>
    <property type="project" value="UniProtKB-KW"/>
</dbReference>
<dbReference type="PANTHER" id="PTHR43784:SF2">
    <property type="entry name" value="GDSL-LIKE LIPASE_ACYLHYDROLASE, PUTATIVE (AFU_ORTHOLOGUE AFUA_2G00820)-RELATED"/>
    <property type="match status" value="1"/>
</dbReference>
<dbReference type="InterPro" id="IPR036514">
    <property type="entry name" value="SGNH_hydro_sf"/>
</dbReference>
<evidence type="ECO:0000313" key="4">
    <source>
        <dbReference type="Proteomes" id="UP001250214"/>
    </source>
</evidence>
<keyword evidence="4" id="KW-1185">Reference proteome</keyword>
<proteinExistence type="predicted"/>
<reference evidence="4" key="1">
    <citation type="submission" date="2023-07" db="EMBL/GenBank/DDBJ databases">
        <title>Novel species in the genus Lipingzhangella isolated from Sambhar Salt Lake.</title>
        <authorList>
            <person name="Jiya N."/>
            <person name="Kajale S."/>
            <person name="Sharma A."/>
        </authorList>
    </citation>
    <scope>NUCLEOTIDE SEQUENCE [LARGE SCALE GENOMIC DNA]</scope>
    <source>
        <strain evidence="4">LS1_29</strain>
    </source>
</reference>
<gene>
    <name evidence="3" type="ORF">RIF23_12975</name>
</gene>
<dbReference type="InterPro" id="IPR013830">
    <property type="entry name" value="SGNH_hydro"/>
</dbReference>
<feature type="domain" description="SGNH hydrolase-type esterase" evidence="2">
    <location>
        <begin position="16"/>
        <end position="194"/>
    </location>
</feature>
<keyword evidence="3" id="KW-0378">Hydrolase</keyword>
<dbReference type="PANTHER" id="PTHR43784">
    <property type="entry name" value="GDSL-LIKE LIPASE/ACYLHYDROLASE, PUTATIVE (AFU_ORTHOLOGUE AFUA_2G00820)-RELATED"/>
    <property type="match status" value="1"/>
</dbReference>
<dbReference type="CDD" id="cd01832">
    <property type="entry name" value="SGNH_hydrolase_like_1"/>
    <property type="match status" value="1"/>
</dbReference>
<organism evidence="3 4">
    <name type="scientific">Lipingzhangella rawalii</name>
    <dbReference type="NCBI Taxonomy" id="2055835"/>
    <lineage>
        <taxon>Bacteria</taxon>
        <taxon>Bacillati</taxon>
        <taxon>Actinomycetota</taxon>
        <taxon>Actinomycetes</taxon>
        <taxon>Streptosporangiales</taxon>
        <taxon>Nocardiopsidaceae</taxon>
        <taxon>Lipingzhangella</taxon>
    </lineage>
</organism>
<dbReference type="EMBL" id="JAVLVT010000005">
    <property type="protein sequence ID" value="MDS1271209.1"/>
    <property type="molecule type" value="Genomic_DNA"/>
</dbReference>
<evidence type="ECO:0000313" key="3">
    <source>
        <dbReference type="EMBL" id="MDS1271209.1"/>
    </source>
</evidence>
<dbReference type="Gene3D" id="3.40.50.1110">
    <property type="entry name" value="SGNH hydrolase"/>
    <property type="match status" value="1"/>
</dbReference>
<evidence type="ECO:0000256" key="1">
    <source>
        <dbReference type="SAM" id="MobiDB-lite"/>
    </source>
</evidence>
<dbReference type="Pfam" id="PF13472">
    <property type="entry name" value="Lipase_GDSL_2"/>
    <property type="match status" value="1"/>
</dbReference>
<dbReference type="EC" id="3.1.-.-" evidence="3"/>
<evidence type="ECO:0000259" key="2">
    <source>
        <dbReference type="Pfam" id="PF13472"/>
    </source>
</evidence>